<keyword evidence="3" id="KW-1185">Reference proteome</keyword>
<organism evidence="2 3">
    <name type="scientific">Tegillarca granosa</name>
    <name type="common">Malaysian cockle</name>
    <name type="synonym">Anadara granosa</name>
    <dbReference type="NCBI Taxonomy" id="220873"/>
    <lineage>
        <taxon>Eukaryota</taxon>
        <taxon>Metazoa</taxon>
        <taxon>Spiralia</taxon>
        <taxon>Lophotrochozoa</taxon>
        <taxon>Mollusca</taxon>
        <taxon>Bivalvia</taxon>
        <taxon>Autobranchia</taxon>
        <taxon>Pteriomorphia</taxon>
        <taxon>Arcoida</taxon>
        <taxon>Arcoidea</taxon>
        <taxon>Arcidae</taxon>
        <taxon>Tegillarca</taxon>
    </lineage>
</organism>
<evidence type="ECO:0000313" key="3">
    <source>
        <dbReference type="Proteomes" id="UP001217089"/>
    </source>
</evidence>
<dbReference type="PANTHER" id="PTHR46880">
    <property type="entry name" value="RAS-ASSOCIATING DOMAIN-CONTAINING PROTEIN"/>
    <property type="match status" value="1"/>
</dbReference>
<gene>
    <name evidence="2" type="ORF">KUTeg_001115</name>
</gene>
<dbReference type="InterPro" id="IPR012337">
    <property type="entry name" value="RNaseH-like_sf"/>
</dbReference>
<comment type="caution">
    <text evidence="2">The sequence shown here is derived from an EMBL/GenBank/DDBJ whole genome shotgun (WGS) entry which is preliminary data.</text>
</comment>
<dbReference type="SUPFAM" id="SSF53098">
    <property type="entry name" value="Ribonuclease H-like"/>
    <property type="match status" value="1"/>
</dbReference>
<sequence>MRRLQKDYLVNQTLTYDSEKHLMFCNICIRAQVVNVFTTGCSMMKREAVTKHENRKGDQSHKRAIEIIDCSNSMIESRKRAMQKSKYAVIGALRNVYFAAINNLANVTVPDLNDLCIQQHTAYSHNQSVQEFQLSIAQALQDELLSMVRESGIYSVMTDESSNISVHQNMVVYIRYLVEELGRLSLANADCIVAELLKALGSKGLQVKDMVGISTDWASVMVGCKAGVVTQLKLALSCGGAEDRVPYLVQFQVLNSIYKYFHNSPKNQAKLEAIQAVLNSHATKFKEVFYTRWLNFEGPVHAIVINYPAILSLRLHKPVSTYKFLYCAHFLSDMLKQLCILCKMHQKTDITFTEVSPVMRSAVATLENFIKTVPSEPSIDDSGLCTFEFAGNTIKDSANQRQEDVSACEQFVTGVVENLRDRFCDKGDELVMTVVSVSIEKADLDNEDLGFMIKDVTQVALKQICSYPSLGLLAKRLLVLSVSTVHCERNLIKTDLRNSIKPASLDNLMRIFIEGPLCSEFNYDKAYDVWASMKPRRILQ</sequence>
<evidence type="ECO:0000259" key="1">
    <source>
        <dbReference type="Pfam" id="PF25431"/>
    </source>
</evidence>
<proteinExistence type="predicted"/>
<protein>
    <recommendedName>
        <fullName evidence="1">C17orf113 probable zinc finger domain-containing protein</fullName>
    </recommendedName>
</protein>
<dbReference type="EMBL" id="JARBDR010000107">
    <property type="protein sequence ID" value="KAJ8321257.1"/>
    <property type="molecule type" value="Genomic_DNA"/>
</dbReference>
<accession>A0ABQ9FWU9</accession>
<evidence type="ECO:0000313" key="2">
    <source>
        <dbReference type="EMBL" id="KAJ8321257.1"/>
    </source>
</evidence>
<dbReference type="Proteomes" id="UP001217089">
    <property type="component" value="Unassembled WGS sequence"/>
</dbReference>
<reference evidence="2 3" key="1">
    <citation type="submission" date="2022-12" db="EMBL/GenBank/DDBJ databases">
        <title>Chromosome-level genome of Tegillarca granosa.</title>
        <authorList>
            <person name="Kim J."/>
        </authorList>
    </citation>
    <scope>NUCLEOTIDE SEQUENCE [LARGE SCALE GENOMIC DNA]</scope>
    <source>
        <strain evidence="2">Teg-2019</strain>
        <tissue evidence="2">Adductor muscle</tissue>
    </source>
</reference>
<dbReference type="Pfam" id="PF25431">
    <property type="entry name" value="zf-C17orf113"/>
    <property type="match status" value="1"/>
</dbReference>
<feature type="domain" description="C17orf113 probable zinc finger" evidence="1">
    <location>
        <begin position="14"/>
        <end position="57"/>
    </location>
</feature>
<name>A0ABQ9FWU9_TEGGR</name>
<dbReference type="InterPro" id="IPR057456">
    <property type="entry name" value="Znf_C17orf113"/>
</dbReference>
<dbReference type="PANTHER" id="PTHR46880:SF5">
    <property type="entry name" value="DUF4371 DOMAIN-CONTAINING PROTEIN"/>
    <property type="match status" value="1"/>
</dbReference>